<evidence type="ECO:0000256" key="4">
    <source>
        <dbReference type="ARBA" id="ARBA00023186"/>
    </source>
</evidence>
<dbReference type="GO" id="GO:0051082">
    <property type="term" value="F:unfolded protein binding"/>
    <property type="evidence" value="ECO:0007669"/>
    <property type="project" value="InterPro"/>
</dbReference>
<accession>A0A3P1V5S6</accession>
<dbReference type="SUPFAM" id="SSF55874">
    <property type="entry name" value="ATPase domain of HSP90 chaperone/DNA topoisomerase II/histidine kinase"/>
    <property type="match status" value="1"/>
</dbReference>
<dbReference type="InterPro" id="IPR001404">
    <property type="entry name" value="Hsp90_fam"/>
</dbReference>
<dbReference type="EMBL" id="RQZC01000012">
    <property type="protein sequence ID" value="RRD29006.1"/>
    <property type="molecule type" value="Genomic_DNA"/>
</dbReference>
<evidence type="ECO:0000256" key="1">
    <source>
        <dbReference type="ARBA" id="ARBA00008239"/>
    </source>
</evidence>
<feature type="binding site" evidence="5">
    <location>
        <position position="33"/>
    </location>
    <ligand>
        <name>ATP</name>
        <dbReference type="ChEBI" id="CHEBI:30616"/>
    </ligand>
</feature>
<dbReference type="Gene3D" id="3.30.230.80">
    <property type="match status" value="1"/>
</dbReference>
<keyword evidence="3 5" id="KW-0067">ATP-binding</keyword>
<evidence type="ECO:0000313" key="7">
    <source>
        <dbReference type="Proteomes" id="UP000271272"/>
    </source>
</evidence>
<dbReference type="AlphaFoldDB" id="A0A3P1V5S6"/>
<feature type="binding site" evidence="5">
    <location>
        <position position="159"/>
    </location>
    <ligand>
        <name>ATP</name>
        <dbReference type="ChEBI" id="CHEBI:30616"/>
    </ligand>
</feature>
<dbReference type="InterPro" id="IPR036890">
    <property type="entry name" value="HATPase_C_sf"/>
</dbReference>
<keyword evidence="7" id="KW-1185">Reference proteome</keyword>
<feature type="binding site" evidence="5">
    <location>
        <position position="29"/>
    </location>
    <ligand>
        <name>ATP</name>
        <dbReference type="ChEBI" id="CHEBI:30616"/>
    </ligand>
</feature>
<protein>
    <submittedName>
        <fullName evidence="6">HSP90 family protein</fullName>
    </submittedName>
</protein>
<dbReference type="Proteomes" id="UP000271272">
    <property type="component" value="Unassembled WGS sequence"/>
</dbReference>
<keyword evidence="2 5" id="KW-0547">Nucleotide-binding</keyword>
<dbReference type="PIRSF" id="PIRSF002583">
    <property type="entry name" value="Hsp90"/>
    <property type="match status" value="1"/>
</dbReference>
<evidence type="ECO:0000313" key="6">
    <source>
        <dbReference type="EMBL" id="RRD29006.1"/>
    </source>
</evidence>
<dbReference type="GO" id="GO:0140662">
    <property type="term" value="F:ATP-dependent protein folding chaperone"/>
    <property type="evidence" value="ECO:0007669"/>
    <property type="project" value="InterPro"/>
</dbReference>
<evidence type="ECO:0000256" key="2">
    <source>
        <dbReference type="ARBA" id="ARBA00022741"/>
    </source>
</evidence>
<evidence type="ECO:0000256" key="5">
    <source>
        <dbReference type="PIRSR" id="PIRSR002583-1"/>
    </source>
</evidence>
<dbReference type="NCBIfam" id="NF010683">
    <property type="entry name" value="PRK14083.1"/>
    <property type="match status" value="1"/>
</dbReference>
<dbReference type="RefSeq" id="WP_124933964.1">
    <property type="nucleotide sequence ID" value="NZ_RQZC01000012.1"/>
</dbReference>
<reference evidence="6 7" key="1">
    <citation type="submission" date="2018-11" db="EMBL/GenBank/DDBJ databases">
        <title>Genomes From Bacteria Associated with the Canine Oral Cavity: a Test Case for Automated Genome-Based Taxonomic Assignment.</title>
        <authorList>
            <person name="Coil D.A."/>
            <person name="Jospin G."/>
            <person name="Darling A.E."/>
            <person name="Wallis C."/>
            <person name="Davis I.J."/>
            <person name="Harris S."/>
            <person name="Eisen J.A."/>
            <person name="Holcombe L.J."/>
            <person name="O'Flynn C."/>
        </authorList>
    </citation>
    <scope>NUCLEOTIDE SEQUENCE [LARGE SCALE GENOMIC DNA]</scope>
    <source>
        <strain evidence="6 7">OH5050</strain>
    </source>
</reference>
<organism evidence="6 7">
    <name type="scientific">Actinomyces bowdenii</name>
    <dbReference type="NCBI Taxonomy" id="131109"/>
    <lineage>
        <taxon>Bacteria</taxon>
        <taxon>Bacillati</taxon>
        <taxon>Actinomycetota</taxon>
        <taxon>Actinomycetes</taxon>
        <taxon>Actinomycetales</taxon>
        <taxon>Actinomycetaceae</taxon>
        <taxon>Actinomyces</taxon>
    </lineage>
</organism>
<feature type="binding site" evidence="5">
    <location>
        <position position="65"/>
    </location>
    <ligand>
        <name>ATP</name>
        <dbReference type="ChEBI" id="CHEBI:30616"/>
    </ligand>
</feature>
<keyword evidence="4" id="KW-0143">Chaperone</keyword>
<sequence length="596" mass="64294">MATFQVDLRGMVDLLSRNLYSGPRVYVRELLQNTVDAIAARRQEEPDCPARVTITIEGAGLSCRDTGVGLTLQEASSLLSTIGASSKRDELGLSRGDYLGQFGIGMLSCFMVSGEILVRSRSARLADAPTVEWRGRTDGTYEVRALEPHEPGNLDSPGTSVEIMGLPGEPWLQADTVRALVDEFGALLPIDVEVRSGGTLTRHAHQDAPWELPRREQHRWCAENLGGEPFDIIGLEVPAAGLKGLAAVVTAAHPTATSHHTAYVKRMLVSRSAEGLAPEWAYFVRVVADSSHLRLTASREQLMDDDLRAETREAIGAAVRSWMERLARTAPGRFAEFVGAHAVGLRSVAVTDPDMLELVVRHAPVETTQGARTLAQLAASGDTVRFTRTVDQYRALADVAGSQGIVLVNAGYAYEEEVISAFLARTDLLDPAADIALVDPGELLDAFSPCSPAEEAEAMDILMMASRAIDPEDCEVVMRRFEPATLPALYLPDPDLAGRVAARTSRKAATGVWSQVLGVTDPFAGSHVPRLVLNRTNPLVVRLVTARADDAVVTSTLRGLYIQCLLLGRQPLGPKERSWAAETLGSLLDSALPDSI</sequence>
<proteinExistence type="inferred from homology"/>
<dbReference type="GO" id="GO:0016887">
    <property type="term" value="F:ATP hydrolysis activity"/>
    <property type="evidence" value="ECO:0007669"/>
    <property type="project" value="InterPro"/>
</dbReference>
<name>A0A3P1V5S6_9ACTO</name>
<dbReference type="SUPFAM" id="SSF54211">
    <property type="entry name" value="Ribosomal protein S5 domain 2-like"/>
    <property type="match status" value="1"/>
</dbReference>
<dbReference type="GO" id="GO:0005524">
    <property type="term" value="F:ATP binding"/>
    <property type="evidence" value="ECO:0007669"/>
    <property type="project" value="UniProtKB-KW"/>
</dbReference>
<dbReference type="OrthoDB" id="9802640at2"/>
<dbReference type="PANTHER" id="PTHR11528">
    <property type="entry name" value="HEAT SHOCK PROTEIN 90 FAMILY MEMBER"/>
    <property type="match status" value="1"/>
</dbReference>
<comment type="caution">
    <text evidence="6">The sequence shown here is derived from an EMBL/GenBank/DDBJ whole genome shotgun (WGS) entry which is preliminary data.</text>
</comment>
<dbReference type="Gene3D" id="3.30.565.10">
    <property type="entry name" value="Histidine kinase-like ATPase, C-terminal domain"/>
    <property type="match status" value="1"/>
</dbReference>
<dbReference type="InterPro" id="IPR020568">
    <property type="entry name" value="Ribosomal_Su5_D2-typ_SF"/>
</dbReference>
<gene>
    <name evidence="6" type="ORF">EII10_07895</name>
</gene>
<evidence type="ECO:0000256" key="3">
    <source>
        <dbReference type="ARBA" id="ARBA00022840"/>
    </source>
</evidence>
<comment type="similarity">
    <text evidence="1">Belongs to the heat shock protein 90 family.</text>
</comment>